<sequence length="67" mass="7471">MPHEHMGKGLDRLNGQKDPNRIISQKLKALYSAVEQEGIPDKFLSLLEKLDEAEKKGAGSKTEHADE</sequence>
<evidence type="ECO:0000313" key="3">
    <source>
        <dbReference type="Proteomes" id="UP000295131"/>
    </source>
</evidence>
<proteinExistence type="predicted"/>
<dbReference type="OrthoDB" id="8454456at2"/>
<dbReference type="EMBL" id="SMSI01000001">
    <property type="protein sequence ID" value="TDH39420.1"/>
    <property type="molecule type" value="Genomic_DNA"/>
</dbReference>
<accession>A0A4R5PQJ8</accession>
<protein>
    <recommendedName>
        <fullName evidence="1">Anti-sigma factor NepR domain-containing protein</fullName>
    </recommendedName>
</protein>
<dbReference type="Pfam" id="PF18557">
    <property type="entry name" value="NepR"/>
    <property type="match status" value="1"/>
</dbReference>
<name>A0A4R5PQJ8_9HYPH</name>
<organism evidence="2 3">
    <name type="scientific">Pseudohoeflea suaedae</name>
    <dbReference type="NCBI Taxonomy" id="877384"/>
    <lineage>
        <taxon>Bacteria</taxon>
        <taxon>Pseudomonadati</taxon>
        <taxon>Pseudomonadota</taxon>
        <taxon>Alphaproteobacteria</taxon>
        <taxon>Hyphomicrobiales</taxon>
        <taxon>Rhizobiaceae</taxon>
        <taxon>Pseudohoeflea</taxon>
    </lineage>
</organism>
<dbReference type="Proteomes" id="UP000295131">
    <property type="component" value="Unassembled WGS sequence"/>
</dbReference>
<gene>
    <name evidence="2" type="ORF">E2A64_04330</name>
</gene>
<comment type="caution">
    <text evidence="2">The sequence shown here is derived from an EMBL/GenBank/DDBJ whole genome shotgun (WGS) entry which is preliminary data.</text>
</comment>
<reference evidence="2 3" key="1">
    <citation type="journal article" date="2013" name="Int. J. Syst. Evol. Microbiol.">
        <title>Hoeflea suaedae sp. nov., an endophytic bacterium isolated from the root of the halophyte Suaeda maritima.</title>
        <authorList>
            <person name="Chung E.J."/>
            <person name="Park J.A."/>
            <person name="Pramanik P."/>
            <person name="Bibi F."/>
            <person name="Jeon C.O."/>
            <person name="Chung Y.R."/>
        </authorList>
    </citation>
    <scope>NUCLEOTIDE SEQUENCE [LARGE SCALE GENOMIC DNA]</scope>
    <source>
        <strain evidence="2 3">YC6898</strain>
    </source>
</reference>
<dbReference type="InterPro" id="IPR041649">
    <property type="entry name" value="NepR"/>
</dbReference>
<evidence type="ECO:0000313" key="2">
    <source>
        <dbReference type="EMBL" id="TDH39420.1"/>
    </source>
</evidence>
<keyword evidence="3" id="KW-1185">Reference proteome</keyword>
<feature type="domain" description="Anti-sigma factor NepR" evidence="1">
    <location>
        <begin position="22"/>
        <end position="54"/>
    </location>
</feature>
<evidence type="ECO:0000259" key="1">
    <source>
        <dbReference type="Pfam" id="PF18557"/>
    </source>
</evidence>
<dbReference type="AlphaFoldDB" id="A0A4R5PQJ8"/>